<dbReference type="NCBIfam" id="TIGR01549">
    <property type="entry name" value="HAD-SF-IA-v1"/>
    <property type="match status" value="1"/>
</dbReference>
<dbReference type="CDD" id="cd07505">
    <property type="entry name" value="HAD_BPGM-like"/>
    <property type="match status" value="1"/>
</dbReference>
<dbReference type="Proteomes" id="UP000823618">
    <property type="component" value="Unassembled WGS sequence"/>
</dbReference>
<dbReference type="PANTHER" id="PTHR18901:SF38">
    <property type="entry name" value="PSEUDOURIDINE-5'-PHOSPHATASE"/>
    <property type="match status" value="1"/>
</dbReference>
<dbReference type="InterPro" id="IPR023214">
    <property type="entry name" value="HAD_sf"/>
</dbReference>
<sequence>MREKKIQAVLFDMDGLMFDTEVLYMKAWKKAGEKLGIPIDDRFLLPSRGMIRADSKKLFEELYHPSIEYESIIAIRQEFLEKEFEKGILCKKGLFPLLNYLKTEGYRIVLATSTPRERAIRLLQKTKVESFFDDMVFGDMVEHGKPAPDIFIKAAGKIGIDPKHCLVLEDSRNGIVAGKRAGCRVVMIPDLIPANREIMEIIDAKLDDLEKVIIWLQEINNEINTKDVVSSKEAK</sequence>
<evidence type="ECO:0000313" key="2">
    <source>
        <dbReference type="Proteomes" id="UP000823618"/>
    </source>
</evidence>
<dbReference type="PANTHER" id="PTHR18901">
    <property type="entry name" value="2-DEOXYGLUCOSE-6-PHOSPHATE PHOSPHATASE 2"/>
    <property type="match status" value="1"/>
</dbReference>
<dbReference type="InterPro" id="IPR036412">
    <property type="entry name" value="HAD-like_sf"/>
</dbReference>
<proteinExistence type="predicted"/>
<dbReference type="Gene3D" id="1.10.150.240">
    <property type="entry name" value="Putative phosphatase, domain 2"/>
    <property type="match status" value="1"/>
</dbReference>
<reference evidence="1" key="2">
    <citation type="journal article" date="2021" name="PeerJ">
        <title>Extensive microbial diversity within the chicken gut microbiome revealed by metagenomics and culture.</title>
        <authorList>
            <person name="Gilroy R."/>
            <person name="Ravi A."/>
            <person name="Getino M."/>
            <person name="Pursley I."/>
            <person name="Horton D.L."/>
            <person name="Alikhan N.F."/>
            <person name="Baker D."/>
            <person name="Gharbi K."/>
            <person name="Hall N."/>
            <person name="Watson M."/>
            <person name="Adriaenssens E.M."/>
            <person name="Foster-Nyarko E."/>
            <person name="Jarju S."/>
            <person name="Secka A."/>
            <person name="Antonio M."/>
            <person name="Oren A."/>
            <person name="Chaudhuri R.R."/>
            <person name="La Ragione R."/>
            <person name="Hildebrand F."/>
            <person name="Pallen M.J."/>
        </authorList>
    </citation>
    <scope>NUCLEOTIDE SEQUENCE</scope>
    <source>
        <strain evidence="1">E3-2379</strain>
    </source>
</reference>
<organism evidence="1 2">
    <name type="scientific">Candidatus Scybalomonas excrementavium</name>
    <dbReference type="NCBI Taxonomy" id="2840943"/>
    <lineage>
        <taxon>Bacteria</taxon>
        <taxon>Bacillati</taxon>
        <taxon>Bacillota</taxon>
        <taxon>Clostridia</taxon>
        <taxon>Lachnospirales</taxon>
        <taxon>Lachnospiraceae</taxon>
        <taxon>Lachnospiraceae incertae sedis</taxon>
        <taxon>Candidatus Scybalomonas</taxon>
    </lineage>
</organism>
<name>A0A9D9I104_9FIRM</name>
<dbReference type="AlphaFoldDB" id="A0A9D9I104"/>
<dbReference type="SFLD" id="SFLDG01135">
    <property type="entry name" value="C1.5.6:_HAD__Beta-PGM__Phospha"/>
    <property type="match status" value="1"/>
</dbReference>
<reference evidence="1" key="1">
    <citation type="submission" date="2020-10" db="EMBL/GenBank/DDBJ databases">
        <authorList>
            <person name="Gilroy R."/>
        </authorList>
    </citation>
    <scope>NUCLEOTIDE SEQUENCE</scope>
    <source>
        <strain evidence="1">E3-2379</strain>
    </source>
</reference>
<comment type="caution">
    <text evidence="1">The sequence shown here is derived from an EMBL/GenBank/DDBJ whole genome shotgun (WGS) entry which is preliminary data.</text>
</comment>
<dbReference type="SFLD" id="SFLDS00003">
    <property type="entry name" value="Haloacid_Dehalogenase"/>
    <property type="match status" value="1"/>
</dbReference>
<dbReference type="NCBIfam" id="TIGR01509">
    <property type="entry name" value="HAD-SF-IA-v3"/>
    <property type="match status" value="1"/>
</dbReference>
<dbReference type="EMBL" id="JADIML010000119">
    <property type="protein sequence ID" value="MBO8463106.1"/>
    <property type="molecule type" value="Genomic_DNA"/>
</dbReference>
<dbReference type="PRINTS" id="PR00413">
    <property type="entry name" value="HADHALOGNASE"/>
</dbReference>
<dbReference type="SFLD" id="SFLDG01129">
    <property type="entry name" value="C1.5:_HAD__Beta-PGM__Phosphata"/>
    <property type="match status" value="1"/>
</dbReference>
<protein>
    <submittedName>
        <fullName evidence="1">HAD family phosphatase</fullName>
    </submittedName>
</protein>
<gene>
    <name evidence="1" type="ORF">IAC13_04160</name>
</gene>
<dbReference type="InterPro" id="IPR023198">
    <property type="entry name" value="PGP-like_dom2"/>
</dbReference>
<dbReference type="InterPro" id="IPR006439">
    <property type="entry name" value="HAD-SF_hydro_IA"/>
</dbReference>
<dbReference type="InterPro" id="IPR041492">
    <property type="entry name" value="HAD_2"/>
</dbReference>
<dbReference type="SUPFAM" id="SSF56784">
    <property type="entry name" value="HAD-like"/>
    <property type="match status" value="1"/>
</dbReference>
<accession>A0A9D9I104</accession>
<evidence type="ECO:0000313" key="1">
    <source>
        <dbReference type="EMBL" id="MBO8463106.1"/>
    </source>
</evidence>
<dbReference type="Pfam" id="PF13419">
    <property type="entry name" value="HAD_2"/>
    <property type="match status" value="1"/>
</dbReference>
<dbReference type="Gene3D" id="3.40.50.1000">
    <property type="entry name" value="HAD superfamily/HAD-like"/>
    <property type="match status" value="1"/>
</dbReference>